<dbReference type="KEGG" id="aba:Acid345_4210"/>
<dbReference type="Proteomes" id="UP000002432">
    <property type="component" value="Chromosome"/>
</dbReference>
<dbReference type="EnsemblBacteria" id="ABF43210">
    <property type="protein sequence ID" value="ABF43210"/>
    <property type="gene ID" value="Acid345_4210"/>
</dbReference>
<keyword evidence="3" id="KW-1185">Reference proteome</keyword>
<name>Q1IIU0_KORVE</name>
<dbReference type="AlphaFoldDB" id="Q1IIU0"/>
<keyword evidence="1" id="KW-1133">Transmembrane helix</keyword>
<sequence length="60" mass="6846">MKIELTHFSAAIVFAFFASIVFGITQKNEPKEMIRYGVKCFGMFFGGVIAASWVMWLLKH</sequence>
<dbReference type="OrthoDB" id="129648at2"/>
<dbReference type="RefSeq" id="WP_011525009.1">
    <property type="nucleotide sequence ID" value="NC_008009.1"/>
</dbReference>
<proteinExistence type="predicted"/>
<dbReference type="HOGENOM" id="CLU_209245_0_0_0"/>
<keyword evidence="1" id="KW-0812">Transmembrane</keyword>
<dbReference type="STRING" id="204669.Acid345_4210"/>
<feature type="transmembrane region" description="Helical" evidence="1">
    <location>
        <begin position="6"/>
        <end position="24"/>
    </location>
</feature>
<evidence type="ECO:0000313" key="2">
    <source>
        <dbReference type="EMBL" id="ABF43210.1"/>
    </source>
</evidence>
<dbReference type="EMBL" id="CP000360">
    <property type="protein sequence ID" value="ABF43210.1"/>
    <property type="molecule type" value="Genomic_DNA"/>
</dbReference>
<accession>Q1IIU0</accession>
<evidence type="ECO:0000256" key="1">
    <source>
        <dbReference type="SAM" id="Phobius"/>
    </source>
</evidence>
<dbReference type="eggNOG" id="ENOG5033FHV">
    <property type="taxonomic scope" value="Bacteria"/>
</dbReference>
<gene>
    <name evidence="2" type="ordered locus">Acid345_4210</name>
</gene>
<organism evidence="2 3">
    <name type="scientific">Koribacter versatilis (strain Ellin345)</name>
    <dbReference type="NCBI Taxonomy" id="204669"/>
    <lineage>
        <taxon>Bacteria</taxon>
        <taxon>Pseudomonadati</taxon>
        <taxon>Acidobacteriota</taxon>
        <taxon>Terriglobia</taxon>
        <taxon>Terriglobales</taxon>
        <taxon>Candidatus Korobacteraceae</taxon>
        <taxon>Candidatus Korobacter</taxon>
    </lineage>
</organism>
<evidence type="ECO:0000313" key="3">
    <source>
        <dbReference type="Proteomes" id="UP000002432"/>
    </source>
</evidence>
<reference evidence="2 3" key="1">
    <citation type="journal article" date="2009" name="Appl. Environ. Microbiol.">
        <title>Three genomes from the phylum Acidobacteria provide insight into the lifestyles of these microorganisms in soils.</title>
        <authorList>
            <person name="Ward N.L."/>
            <person name="Challacombe J.F."/>
            <person name="Janssen P.H."/>
            <person name="Henrissat B."/>
            <person name="Coutinho P.M."/>
            <person name="Wu M."/>
            <person name="Xie G."/>
            <person name="Haft D.H."/>
            <person name="Sait M."/>
            <person name="Badger J."/>
            <person name="Barabote R.D."/>
            <person name="Bradley B."/>
            <person name="Brettin T.S."/>
            <person name="Brinkac L.M."/>
            <person name="Bruce D."/>
            <person name="Creasy T."/>
            <person name="Daugherty S.C."/>
            <person name="Davidsen T.M."/>
            <person name="DeBoy R.T."/>
            <person name="Detter J.C."/>
            <person name="Dodson R.J."/>
            <person name="Durkin A.S."/>
            <person name="Ganapathy A."/>
            <person name="Gwinn-Giglio M."/>
            <person name="Han C.S."/>
            <person name="Khouri H."/>
            <person name="Kiss H."/>
            <person name="Kothari S.P."/>
            <person name="Madupu R."/>
            <person name="Nelson K.E."/>
            <person name="Nelson W.C."/>
            <person name="Paulsen I."/>
            <person name="Penn K."/>
            <person name="Ren Q."/>
            <person name="Rosovitz M.J."/>
            <person name="Selengut J.D."/>
            <person name="Shrivastava S."/>
            <person name="Sullivan S.A."/>
            <person name="Tapia R."/>
            <person name="Thompson L.S."/>
            <person name="Watkins K.L."/>
            <person name="Yang Q."/>
            <person name="Yu C."/>
            <person name="Zafar N."/>
            <person name="Zhou L."/>
            <person name="Kuske C.R."/>
        </authorList>
    </citation>
    <scope>NUCLEOTIDE SEQUENCE [LARGE SCALE GENOMIC DNA]</scope>
    <source>
        <strain evidence="2 3">Ellin345</strain>
    </source>
</reference>
<feature type="transmembrane region" description="Helical" evidence="1">
    <location>
        <begin position="36"/>
        <end position="58"/>
    </location>
</feature>
<keyword evidence="1" id="KW-0472">Membrane</keyword>
<protein>
    <submittedName>
        <fullName evidence="2">Uncharacterized protein</fullName>
    </submittedName>
</protein>